<keyword evidence="3" id="KW-1133">Transmembrane helix</keyword>
<feature type="transmembrane region" description="Helical" evidence="3">
    <location>
        <begin position="20"/>
        <end position="40"/>
    </location>
</feature>
<dbReference type="InterPro" id="IPR012902">
    <property type="entry name" value="N_methyl_site"/>
</dbReference>
<dbReference type="AlphaFoldDB" id="A0A372LJZ3"/>
<reference evidence="4 5" key="1">
    <citation type="submission" date="2018-08" db="EMBL/GenBank/DDBJ databases">
        <title>Bacillus chawlae sp. nov., Bacillus glennii sp. nov., and Bacillus saganii sp. nov. Isolated from the Vehicle Assembly Building at Kennedy Space Center where the Viking Spacecraft were Assembled.</title>
        <authorList>
            <person name="Seuylemezian A."/>
            <person name="Vaishampayan P."/>
        </authorList>
    </citation>
    <scope>NUCLEOTIDE SEQUENCE [LARGE SCALE GENOMIC DNA]</scope>
    <source>
        <strain evidence="4 5">V47-23a</strain>
    </source>
</reference>
<accession>A0A372LJZ3</accession>
<dbReference type="RefSeq" id="WP_117327881.1">
    <property type="nucleotide sequence ID" value="NZ_QVTE01000050.1"/>
</dbReference>
<evidence type="ECO:0000256" key="2">
    <source>
        <dbReference type="ARBA" id="ARBA00023287"/>
    </source>
</evidence>
<keyword evidence="3" id="KW-0472">Membrane</keyword>
<dbReference type="GO" id="GO:0009986">
    <property type="term" value="C:cell surface"/>
    <property type="evidence" value="ECO:0007669"/>
    <property type="project" value="UniProtKB-SubCell"/>
</dbReference>
<keyword evidence="3" id="KW-0812">Transmembrane</keyword>
<protein>
    <submittedName>
        <fullName evidence="4">Prepilin-type N-terminal cleavage/methylation domain-containing protein</fullName>
    </submittedName>
</protein>
<evidence type="ECO:0000256" key="1">
    <source>
        <dbReference type="ARBA" id="ARBA00004241"/>
    </source>
</evidence>
<keyword evidence="2" id="KW-0178">Competence</keyword>
<evidence type="ECO:0000313" key="4">
    <source>
        <dbReference type="EMBL" id="RFU66778.1"/>
    </source>
</evidence>
<dbReference type="Pfam" id="PF07963">
    <property type="entry name" value="N_methyl"/>
    <property type="match status" value="1"/>
</dbReference>
<organism evidence="4 5">
    <name type="scientific">Peribacillus saganii</name>
    <dbReference type="NCBI Taxonomy" id="2303992"/>
    <lineage>
        <taxon>Bacteria</taxon>
        <taxon>Bacillati</taxon>
        <taxon>Bacillota</taxon>
        <taxon>Bacilli</taxon>
        <taxon>Bacillales</taxon>
        <taxon>Bacillaceae</taxon>
        <taxon>Peribacillus</taxon>
    </lineage>
</organism>
<evidence type="ECO:0000256" key="3">
    <source>
        <dbReference type="SAM" id="Phobius"/>
    </source>
</evidence>
<dbReference type="Proteomes" id="UP000264541">
    <property type="component" value="Unassembled WGS sequence"/>
</dbReference>
<comment type="subcellular location">
    <subcellularLocation>
        <location evidence="1">Cell surface</location>
    </subcellularLocation>
</comment>
<evidence type="ECO:0000313" key="5">
    <source>
        <dbReference type="Proteomes" id="UP000264541"/>
    </source>
</evidence>
<gene>
    <name evidence="4" type="ORF">D0469_16805</name>
</gene>
<dbReference type="InterPro" id="IPR016977">
    <property type="entry name" value="ComGF"/>
</dbReference>
<sequence length="159" mass="18352">MSHTKEKARPFVIWQKNNGFTLIEMLFSLVILLFVASFALQLFTMAHKWLPDTRNLNPLEWEVFLNQAKKEVRKSNSMNVVNKTLQLAIGSDVVTIEKYQDKLRRRINGTGHDLMLQNIADVKFVNHHSSVEILVTDKQGKAYRGTLWTYMAGEEASEE</sequence>
<keyword evidence="5" id="KW-1185">Reference proteome</keyword>
<proteinExistence type="predicted"/>
<dbReference type="EMBL" id="QVTE01000050">
    <property type="protein sequence ID" value="RFU66778.1"/>
    <property type="molecule type" value="Genomic_DNA"/>
</dbReference>
<dbReference type="OrthoDB" id="2361316at2"/>
<dbReference type="NCBIfam" id="NF041002">
    <property type="entry name" value="pilin_ComGF"/>
    <property type="match status" value="1"/>
</dbReference>
<comment type="caution">
    <text evidence="4">The sequence shown here is derived from an EMBL/GenBank/DDBJ whole genome shotgun (WGS) entry which is preliminary data.</text>
</comment>
<name>A0A372LJZ3_9BACI</name>
<dbReference type="GO" id="GO:0030420">
    <property type="term" value="P:establishment of competence for transformation"/>
    <property type="evidence" value="ECO:0007669"/>
    <property type="project" value="UniProtKB-KW"/>
</dbReference>
<dbReference type="Pfam" id="PF15980">
    <property type="entry name" value="ComGF"/>
    <property type="match status" value="1"/>
</dbReference>
<dbReference type="NCBIfam" id="TIGR02532">
    <property type="entry name" value="IV_pilin_GFxxxE"/>
    <property type="match status" value="1"/>
</dbReference>